<dbReference type="SUPFAM" id="SSF51366">
    <property type="entry name" value="Ribulose-phoshate binding barrel"/>
    <property type="match status" value="1"/>
</dbReference>
<dbReference type="FunCoup" id="H1Z039">
    <property type="interactions" value="117"/>
</dbReference>
<accession>H1Z039</accession>
<dbReference type="InterPro" id="IPR011060">
    <property type="entry name" value="RibuloseP-bd_barrel"/>
</dbReference>
<evidence type="ECO:0000256" key="5">
    <source>
        <dbReference type="ARBA" id="ARBA00022793"/>
    </source>
</evidence>
<dbReference type="EC" id="4.1.1.48" evidence="3"/>
<evidence type="ECO:0000256" key="6">
    <source>
        <dbReference type="ARBA" id="ARBA00022822"/>
    </source>
</evidence>
<comment type="catalytic activity">
    <reaction evidence="1">
        <text>1-(2-carboxyphenylamino)-1-deoxy-D-ribulose 5-phosphate + H(+) = (1S,2R)-1-C-(indol-3-yl)glycerol 3-phosphate + CO2 + H2O</text>
        <dbReference type="Rhea" id="RHEA:23476"/>
        <dbReference type="ChEBI" id="CHEBI:15377"/>
        <dbReference type="ChEBI" id="CHEBI:15378"/>
        <dbReference type="ChEBI" id="CHEBI:16526"/>
        <dbReference type="ChEBI" id="CHEBI:58613"/>
        <dbReference type="ChEBI" id="CHEBI:58866"/>
        <dbReference type="EC" id="4.1.1.48"/>
    </reaction>
</comment>
<dbReference type="UniPathway" id="UPA00035">
    <property type="reaction ID" value="UER00043"/>
</dbReference>
<dbReference type="InterPro" id="IPR013798">
    <property type="entry name" value="Indole-3-glycerol_P_synth_dom"/>
</dbReference>
<keyword evidence="5" id="KW-0210">Decarboxylase</keyword>
<dbReference type="Gene3D" id="3.20.20.70">
    <property type="entry name" value="Aldolase class I"/>
    <property type="match status" value="1"/>
</dbReference>
<gene>
    <name evidence="10" type="ORF">Metlim_2046</name>
</gene>
<evidence type="ECO:0000256" key="1">
    <source>
        <dbReference type="ARBA" id="ARBA00001633"/>
    </source>
</evidence>
<comment type="pathway">
    <text evidence="2">Amino-acid biosynthesis; L-tryptophan biosynthesis; L-tryptophan from chorismate: step 4/5.</text>
</comment>
<reference evidence="10 11" key="1">
    <citation type="submission" date="2011-10" db="EMBL/GenBank/DDBJ databases">
        <title>The Improved High-Quality Draft genome of Methanoplanus limicola DSM 2279.</title>
        <authorList>
            <consortium name="US DOE Joint Genome Institute (JGI-PGF)"/>
            <person name="Lucas S."/>
            <person name="Copeland A."/>
            <person name="Lapidus A."/>
            <person name="Glavina del Rio T."/>
            <person name="Dalin E."/>
            <person name="Tice H."/>
            <person name="Bruce D."/>
            <person name="Goodwin L."/>
            <person name="Pitluck S."/>
            <person name="Peters L."/>
            <person name="Mikhailova N."/>
            <person name="Lu M."/>
            <person name="Kyrpides N."/>
            <person name="Mavromatis K."/>
            <person name="Ivanova N."/>
            <person name="Markowitz V."/>
            <person name="Cheng J.-F."/>
            <person name="Hugenholtz P."/>
            <person name="Woyke T."/>
            <person name="Wu D."/>
            <person name="Wirth R."/>
            <person name="Brambilla E.-M."/>
            <person name="Klenk H.-P."/>
            <person name="Eisen J.A."/>
        </authorList>
    </citation>
    <scope>NUCLEOTIDE SEQUENCE [LARGE SCALE GENOMIC DNA]</scope>
    <source>
        <strain evidence="10 11">DSM 2279</strain>
    </source>
</reference>
<dbReference type="GO" id="GO:0000162">
    <property type="term" value="P:L-tryptophan biosynthetic process"/>
    <property type="evidence" value="ECO:0007669"/>
    <property type="project" value="UniProtKB-UniPathway"/>
</dbReference>
<evidence type="ECO:0000256" key="3">
    <source>
        <dbReference type="ARBA" id="ARBA00012362"/>
    </source>
</evidence>
<evidence type="ECO:0000256" key="4">
    <source>
        <dbReference type="ARBA" id="ARBA00022605"/>
    </source>
</evidence>
<dbReference type="Pfam" id="PF00218">
    <property type="entry name" value="IGPS"/>
    <property type="match status" value="1"/>
</dbReference>
<dbReference type="GO" id="GO:0004640">
    <property type="term" value="F:phosphoribosylanthranilate isomerase activity"/>
    <property type="evidence" value="ECO:0007669"/>
    <property type="project" value="TreeGrafter"/>
</dbReference>
<dbReference type="PATRIC" id="fig|937775.9.peg.2301"/>
<dbReference type="CDD" id="cd00331">
    <property type="entry name" value="IGPS"/>
    <property type="match status" value="1"/>
</dbReference>
<protein>
    <recommendedName>
        <fullName evidence="3">indole-3-glycerol-phosphate synthase</fullName>
        <ecNumber evidence="3">4.1.1.48</ecNumber>
    </recommendedName>
</protein>
<proteinExistence type="predicted"/>
<dbReference type="Proteomes" id="UP000005741">
    <property type="component" value="Chromosome"/>
</dbReference>
<evidence type="ECO:0000313" key="10">
    <source>
        <dbReference type="EMBL" id="EHQ36131.1"/>
    </source>
</evidence>
<dbReference type="STRING" id="937775.Metlim_2046"/>
<evidence type="ECO:0000256" key="8">
    <source>
        <dbReference type="ARBA" id="ARBA00023239"/>
    </source>
</evidence>
<keyword evidence="4" id="KW-0028">Amino-acid biosynthesis</keyword>
<dbReference type="GO" id="GO:0004425">
    <property type="term" value="F:indole-3-glycerol-phosphate synthase activity"/>
    <property type="evidence" value="ECO:0007669"/>
    <property type="project" value="UniProtKB-EC"/>
</dbReference>
<keyword evidence="11" id="KW-1185">Reference proteome</keyword>
<sequence>MNTAINRFLREIVRHKEAEAAGIDMPDEFMMPDYRLKSLSDAVRKQKRNAVIAEIKFRSPSGGVTAPLSDPKDIADEYIRGGCTAVSVLTDEKFFGGKKEYLTEISGISTVPLLRKDFIVNEKQLYETKVIGADAVLLIAKILGGKLPEFKETASALSLESLIEVRNSEEADLAISCGAEIIGINNRDLTTMKINLNKTAELSAYIRDEYKDALIISESGYNFPDDIKAMKRYCDGFLIGSSVMKAKNRREAVEGFVCA</sequence>
<dbReference type="AlphaFoldDB" id="H1Z039"/>
<name>H1Z039_9EURY</name>
<dbReference type="OrthoDB" id="15223at2157"/>
<dbReference type="EMBL" id="CM001436">
    <property type="protein sequence ID" value="EHQ36131.1"/>
    <property type="molecule type" value="Genomic_DNA"/>
</dbReference>
<keyword evidence="8 10" id="KW-0456">Lyase</keyword>
<evidence type="ECO:0000313" key="11">
    <source>
        <dbReference type="Proteomes" id="UP000005741"/>
    </source>
</evidence>
<organism evidence="10 11">
    <name type="scientific">Methanoplanus limicola DSM 2279</name>
    <dbReference type="NCBI Taxonomy" id="937775"/>
    <lineage>
        <taxon>Archaea</taxon>
        <taxon>Methanobacteriati</taxon>
        <taxon>Methanobacteriota</taxon>
        <taxon>Stenosarchaea group</taxon>
        <taxon>Methanomicrobia</taxon>
        <taxon>Methanomicrobiales</taxon>
        <taxon>Methanomicrobiaceae</taxon>
        <taxon>Methanoplanus</taxon>
    </lineage>
</organism>
<keyword evidence="7" id="KW-0057">Aromatic amino acid biosynthesis</keyword>
<dbReference type="InParanoid" id="H1Z039"/>
<evidence type="ECO:0000256" key="7">
    <source>
        <dbReference type="ARBA" id="ARBA00023141"/>
    </source>
</evidence>
<evidence type="ECO:0000256" key="2">
    <source>
        <dbReference type="ARBA" id="ARBA00004696"/>
    </source>
</evidence>
<dbReference type="HOGENOM" id="CLU_034247_0_1_2"/>
<dbReference type="InterPro" id="IPR045186">
    <property type="entry name" value="Indole-3-glycerol_P_synth"/>
</dbReference>
<keyword evidence="6" id="KW-0822">Tryptophan biosynthesis</keyword>
<evidence type="ECO:0000259" key="9">
    <source>
        <dbReference type="Pfam" id="PF00218"/>
    </source>
</evidence>
<dbReference type="InterPro" id="IPR013785">
    <property type="entry name" value="Aldolase_TIM"/>
</dbReference>
<feature type="domain" description="Indole-3-glycerol phosphate synthase" evidence="9">
    <location>
        <begin position="35"/>
        <end position="254"/>
    </location>
</feature>
<dbReference type="PANTHER" id="PTHR22854:SF2">
    <property type="entry name" value="INDOLE-3-GLYCEROL-PHOSPHATE SYNTHASE"/>
    <property type="match status" value="1"/>
</dbReference>
<dbReference type="PANTHER" id="PTHR22854">
    <property type="entry name" value="TRYPTOPHAN BIOSYNTHESIS PROTEIN"/>
    <property type="match status" value="1"/>
</dbReference>
<dbReference type="RefSeq" id="WP_004078384.1">
    <property type="nucleotide sequence ID" value="NZ_CM001436.1"/>
</dbReference>